<name>Q1IR94_KORVE</name>
<organism evidence="2 3">
    <name type="scientific">Koribacter versatilis (strain Ellin345)</name>
    <dbReference type="NCBI Taxonomy" id="204669"/>
    <lineage>
        <taxon>Bacteria</taxon>
        <taxon>Pseudomonadati</taxon>
        <taxon>Acidobacteriota</taxon>
        <taxon>Terriglobia</taxon>
        <taxon>Terriglobales</taxon>
        <taxon>Candidatus Korobacteraceae</taxon>
        <taxon>Candidatus Korobacter</taxon>
    </lineage>
</organism>
<evidence type="ECO:0000313" key="2">
    <source>
        <dbReference type="EMBL" id="ABF40606.1"/>
    </source>
</evidence>
<dbReference type="OrthoDB" id="6064550at2"/>
<gene>
    <name evidence="2" type="ordered locus">Acid345_1604</name>
</gene>
<dbReference type="RefSeq" id="WP_011522408.1">
    <property type="nucleotide sequence ID" value="NC_008009.1"/>
</dbReference>
<dbReference type="KEGG" id="aba:Acid345_1604"/>
<evidence type="ECO:0008006" key="4">
    <source>
        <dbReference type="Google" id="ProtNLM"/>
    </source>
</evidence>
<sequence length="353" mass="39291">MNIRALAFSAVLLVPSILPAQKTWNFVVSGDSRNCGDIVMPAIAEGVKNDNGQFYWHLGDLRAIFAVDEDIAKRATGVPPASLAEYQKMAWKDAIDNQLRPFLGTQVYLGIGNHETIPPKTRAEFVETFLRWLASPALQKNRQADTPGDSSVTTWYHWRQQGIEFINLDNASETEFEPAQIQWFEKVLADVKSSPDVKAVVVGMHAALPNSLAAGHSMNNWKTGDVTGVRIYNDLLELQKQSKKNVYILASHSHFYMKGIFDTDYWKSNGGVLSGWIVGTAGAHRYKLPEDAHKAAEAKTNVYGYLLATAHDDGTVDFKFKELKESSIPKDVVDRFGKPLVHECFVGNSDQPH</sequence>
<dbReference type="eggNOG" id="COG1409">
    <property type="taxonomic scope" value="Bacteria"/>
</dbReference>
<reference evidence="2 3" key="1">
    <citation type="journal article" date="2009" name="Appl. Environ. Microbiol.">
        <title>Three genomes from the phylum Acidobacteria provide insight into the lifestyles of these microorganisms in soils.</title>
        <authorList>
            <person name="Ward N.L."/>
            <person name="Challacombe J.F."/>
            <person name="Janssen P.H."/>
            <person name="Henrissat B."/>
            <person name="Coutinho P.M."/>
            <person name="Wu M."/>
            <person name="Xie G."/>
            <person name="Haft D.H."/>
            <person name="Sait M."/>
            <person name="Badger J."/>
            <person name="Barabote R.D."/>
            <person name="Bradley B."/>
            <person name="Brettin T.S."/>
            <person name="Brinkac L.M."/>
            <person name="Bruce D."/>
            <person name="Creasy T."/>
            <person name="Daugherty S.C."/>
            <person name="Davidsen T.M."/>
            <person name="DeBoy R.T."/>
            <person name="Detter J.C."/>
            <person name="Dodson R.J."/>
            <person name="Durkin A.S."/>
            <person name="Ganapathy A."/>
            <person name="Gwinn-Giglio M."/>
            <person name="Han C.S."/>
            <person name="Khouri H."/>
            <person name="Kiss H."/>
            <person name="Kothari S.P."/>
            <person name="Madupu R."/>
            <person name="Nelson K.E."/>
            <person name="Nelson W.C."/>
            <person name="Paulsen I."/>
            <person name="Penn K."/>
            <person name="Ren Q."/>
            <person name="Rosovitz M.J."/>
            <person name="Selengut J.D."/>
            <person name="Shrivastava S."/>
            <person name="Sullivan S.A."/>
            <person name="Tapia R."/>
            <person name="Thompson L.S."/>
            <person name="Watkins K.L."/>
            <person name="Yang Q."/>
            <person name="Yu C."/>
            <person name="Zafar N."/>
            <person name="Zhou L."/>
            <person name="Kuske C.R."/>
        </authorList>
    </citation>
    <scope>NUCLEOTIDE SEQUENCE [LARGE SCALE GENOMIC DNA]</scope>
    <source>
        <strain evidence="2 3">Ellin345</strain>
    </source>
</reference>
<dbReference type="SUPFAM" id="SSF56300">
    <property type="entry name" value="Metallo-dependent phosphatases"/>
    <property type="match status" value="1"/>
</dbReference>
<dbReference type="EMBL" id="CP000360">
    <property type="protein sequence ID" value="ABF40606.1"/>
    <property type="molecule type" value="Genomic_DNA"/>
</dbReference>
<proteinExistence type="predicted"/>
<dbReference type="AlphaFoldDB" id="Q1IR94"/>
<feature type="chain" id="PRO_5004191152" description="Calcineurin-like phosphoesterase domain-containing protein" evidence="1">
    <location>
        <begin position="21"/>
        <end position="353"/>
    </location>
</feature>
<evidence type="ECO:0000313" key="3">
    <source>
        <dbReference type="Proteomes" id="UP000002432"/>
    </source>
</evidence>
<dbReference type="Gene3D" id="3.60.21.10">
    <property type="match status" value="1"/>
</dbReference>
<dbReference type="EnsemblBacteria" id="ABF40606">
    <property type="protein sequence ID" value="ABF40606"/>
    <property type="gene ID" value="Acid345_1604"/>
</dbReference>
<evidence type="ECO:0000256" key="1">
    <source>
        <dbReference type="SAM" id="SignalP"/>
    </source>
</evidence>
<accession>Q1IR94</accession>
<protein>
    <recommendedName>
        <fullName evidence="4">Calcineurin-like phosphoesterase domain-containing protein</fullName>
    </recommendedName>
</protein>
<keyword evidence="1" id="KW-0732">Signal</keyword>
<keyword evidence="3" id="KW-1185">Reference proteome</keyword>
<feature type="signal peptide" evidence="1">
    <location>
        <begin position="1"/>
        <end position="20"/>
    </location>
</feature>
<dbReference type="Proteomes" id="UP000002432">
    <property type="component" value="Chromosome"/>
</dbReference>
<dbReference type="HOGENOM" id="CLU_784775_0_0_0"/>
<dbReference type="InterPro" id="IPR029052">
    <property type="entry name" value="Metallo-depent_PP-like"/>
</dbReference>